<gene>
    <name evidence="4" type="ORF">CBR_g49362</name>
</gene>
<sequence length="400" mass="46024">MSGSNSQDYGCNNRRDRYNERGRDEGHDGGCDQSGDGRRDRVGHYGSSSQPDRSRDPPRRFVAVCYECGKSGHYRNQCPKLGGEVCSRDIRQRHQARHHEQRATSEDPAIRKTVEELVTSVATMKEFIDTESARKEQKAKRKAEKHERKKREEEERRAAEEARIAEVRRAMKEEKLKRDEKKRERMRKEMNMEISLHMGDIRDALRYGRDHENREQAKGKQKVETYSSDEEYQDSYESDFEALSSKTENLVITKKCKRSTEKPVGDSPPMESPAKRTADRWFQLGCRHSAMKKSPQHRTPAPRSTRRKIPTAPGSVGKLKFITDNLQALANLNADELRHMCLAEDVQYEGKKMQAILAITEKRTQVVYSEEDKHDATDMGTDDVPGEDARTSDDEGEDES</sequence>
<evidence type="ECO:0000259" key="3">
    <source>
        <dbReference type="PROSITE" id="PS50158"/>
    </source>
</evidence>
<comment type="caution">
    <text evidence="4">The sequence shown here is derived from an EMBL/GenBank/DDBJ whole genome shotgun (WGS) entry which is preliminary data.</text>
</comment>
<evidence type="ECO:0000313" key="4">
    <source>
        <dbReference type="EMBL" id="GBG89573.1"/>
    </source>
</evidence>
<protein>
    <recommendedName>
        <fullName evidence="3">CCHC-type domain-containing protein</fullName>
    </recommendedName>
</protein>
<feature type="region of interest" description="Disordered" evidence="2">
    <location>
        <begin position="1"/>
        <end position="59"/>
    </location>
</feature>
<name>A0A388M511_CHABU</name>
<feature type="compositionally biased region" description="Basic and acidic residues" evidence="2">
    <location>
        <begin position="101"/>
        <end position="111"/>
    </location>
</feature>
<evidence type="ECO:0000256" key="1">
    <source>
        <dbReference type="PROSITE-ProRule" id="PRU00047"/>
    </source>
</evidence>
<dbReference type="GO" id="GO:0008270">
    <property type="term" value="F:zinc ion binding"/>
    <property type="evidence" value="ECO:0007669"/>
    <property type="project" value="UniProtKB-KW"/>
</dbReference>
<organism evidence="4 5">
    <name type="scientific">Chara braunii</name>
    <name type="common">Braun's stonewort</name>
    <dbReference type="NCBI Taxonomy" id="69332"/>
    <lineage>
        <taxon>Eukaryota</taxon>
        <taxon>Viridiplantae</taxon>
        <taxon>Streptophyta</taxon>
        <taxon>Charophyceae</taxon>
        <taxon>Charales</taxon>
        <taxon>Characeae</taxon>
        <taxon>Chara</taxon>
    </lineage>
</organism>
<feature type="compositionally biased region" description="Polar residues" evidence="2">
    <location>
        <begin position="1"/>
        <end position="10"/>
    </location>
</feature>
<dbReference type="Proteomes" id="UP000265515">
    <property type="component" value="Unassembled WGS sequence"/>
</dbReference>
<evidence type="ECO:0000256" key="2">
    <source>
        <dbReference type="SAM" id="MobiDB-lite"/>
    </source>
</evidence>
<dbReference type="PROSITE" id="PS50158">
    <property type="entry name" value="ZF_CCHC"/>
    <property type="match status" value="1"/>
</dbReference>
<feature type="compositionally biased region" description="Basic and acidic residues" evidence="2">
    <location>
        <begin position="13"/>
        <end position="43"/>
    </location>
</feature>
<dbReference type="Gene3D" id="4.10.60.10">
    <property type="entry name" value="Zinc finger, CCHC-type"/>
    <property type="match status" value="1"/>
</dbReference>
<dbReference type="GO" id="GO:0003676">
    <property type="term" value="F:nucleic acid binding"/>
    <property type="evidence" value="ECO:0007669"/>
    <property type="project" value="InterPro"/>
</dbReference>
<proteinExistence type="predicted"/>
<feature type="region of interest" description="Disordered" evidence="2">
    <location>
        <begin position="211"/>
        <end position="230"/>
    </location>
</feature>
<dbReference type="SMART" id="SM00343">
    <property type="entry name" value="ZnF_C2HC"/>
    <property type="match status" value="1"/>
</dbReference>
<dbReference type="OrthoDB" id="425619at2759"/>
<evidence type="ECO:0000313" key="5">
    <source>
        <dbReference type="Proteomes" id="UP000265515"/>
    </source>
</evidence>
<keyword evidence="1" id="KW-0862">Zinc</keyword>
<dbReference type="Gramene" id="GBG89573">
    <property type="protein sequence ID" value="GBG89573"/>
    <property type="gene ID" value="CBR_g49362"/>
</dbReference>
<feature type="region of interest" description="Disordered" evidence="2">
    <location>
        <begin position="368"/>
        <end position="400"/>
    </location>
</feature>
<keyword evidence="1" id="KW-0863">Zinc-finger</keyword>
<feature type="compositionally biased region" description="Basic and acidic residues" evidence="2">
    <location>
        <begin position="368"/>
        <end position="377"/>
    </location>
</feature>
<dbReference type="EMBL" id="BFEA01000746">
    <property type="protein sequence ID" value="GBG89573.1"/>
    <property type="molecule type" value="Genomic_DNA"/>
</dbReference>
<dbReference type="Pfam" id="PF00098">
    <property type="entry name" value="zf-CCHC"/>
    <property type="match status" value="1"/>
</dbReference>
<reference evidence="4 5" key="1">
    <citation type="journal article" date="2018" name="Cell">
        <title>The Chara Genome: Secondary Complexity and Implications for Plant Terrestrialization.</title>
        <authorList>
            <person name="Nishiyama T."/>
            <person name="Sakayama H."/>
            <person name="Vries J.D."/>
            <person name="Buschmann H."/>
            <person name="Saint-Marcoux D."/>
            <person name="Ullrich K.K."/>
            <person name="Haas F.B."/>
            <person name="Vanderstraeten L."/>
            <person name="Becker D."/>
            <person name="Lang D."/>
            <person name="Vosolsobe S."/>
            <person name="Rombauts S."/>
            <person name="Wilhelmsson P.K.I."/>
            <person name="Janitza P."/>
            <person name="Kern R."/>
            <person name="Heyl A."/>
            <person name="Rumpler F."/>
            <person name="Villalobos L.I.A.C."/>
            <person name="Clay J.M."/>
            <person name="Skokan R."/>
            <person name="Toyoda A."/>
            <person name="Suzuki Y."/>
            <person name="Kagoshima H."/>
            <person name="Schijlen E."/>
            <person name="Tajeshwar N."/>
            <person name="Catarino B."/>
            <person name="Hetherington A.J."/>
            <person name="Saltykova A."/>
            <person name="Bonnot C."/>
            <person name="Breuninger H."/>
            <person name="Symeonidi A."/>
            <person name="Radhakrishnan G.V."/>
            <person name="Van Nieuwerburgh F."/>
            <person name="Deforce D."/>
            <person name="Chang C."/>
            <person name="Karol K.G."/>
            <person name="Hedrich R."/>
            <person name="Ulvskov P."/>
            <person name="Glockner G."/>
            <person name="Delwiche C.F."/>
            <person name="Petrasek J."/>
            <person name="Van de Peer Y."/>
            <person name="Friml J."/>
            <person name="Beilby M."/>
            <person name="Dolan L."/>
            <person name="Kohara Y."/>
            <person name="Sugano S."/>
            <person name="Fujiyama A."/>
            <person name="Delaux P.-M."/>
            <person name="Quint M."/>
            <person name="TheiBen G."/>
            <person name="Hagemann M."/>
            <person name="Harholt J."/>
            <person name="Dunand C."/>
            <person name="Zachgo S."/>
            <person name="Langdale J."/>
            <person name="Maumus F."/>
            <person name="Straeten D.V.D."/>
            <person name="Gould S.B."/>
            <person name="Rensing S.A."/>
        </authorList>
    </citation>
    <scope>NUCLEOTIDE SEQUENCE [LARGE SCALE GENOMIC DNA]</scope>
    <source>
        <strain evidence="4 5">S276</strain>
    </source>
</reference>
<feature type="domain" description="CCHC-type" evidence="3">
    <location>
        <begin position="65"/>
        <end position="80"/>
    </location>
</feature>
<feature type="region of interest" description="Disordered" evidence="2">
    <location>
        <begin position="92"/>
        <end position="111"/>
    </location>
</feature>
<dbReference type="InterPro" id="IPR036875">
    <property type="entry name" value="Znf_CCHC_sf"/>
</dbReference>
<feature type="region of interest" description="Disordered" evidence="2">
    <location>
        <begin position="290"/>
        <end position="316"/>
    </location>
</feature>
<keyword evidence="1" id="KW-0479">Metal-binding</keyword>
<accession>A0A388M511</accession>
<feature type="compositionally biased region" description="Basic and acidic residues" evidence="2">
    <location>
        <begin position="144"/>
        <end position="161"/>
    </location>
</feature>
<dbReference type="SUPFAM" id="SSF57756">
    <property type="entry name" value="Retrovirus zinc finger-like domains"/>
    <property type="match status" value="1"/>
</dbReference>
<dbReference type="InterPro" id="IPR001878">
    <property type="entry name" value="Znf_CCHC"/>
</dbReference>
<keyword evidence="5" id="KW-1185">Reference proteome</keyword>
<feature type="region of interest" description="Disordered" evidence="2">
    <location>
        <begin position="129"/>
        <end position="161"/>
    </location>
</feature>
<feature type="compositionally biased region" description="Basic and acidic residues" evidence="2">
    <location>
        <begin position="211"/>
        <end position="223"/>
    </location>
</feature>
<dbReference type="AlphaFoldDB" id="A0A388M511"/>